<evidence type="ECO:0000313" key="2">
    <source>
        <dbReference type="Proteomes" id="UP000024559"/>
    </source>
</evidence>
<evidence type="ECO:0000313" key="1">
    <source>
        <dbReference type="EMBL" id="ETW90624.1"/>
    </source>
</evidence>
<organism evidence="1 2">
    <name type="scientific">Streptococcus thermophilus M17PTZA496</name>
    <dbReference type="NCBI Taxonomy" id="1433289"/>
    <lineage>
        <taxon>Bacteria</taxon>
        <taxon>Bacillati</taxon>
        <taxon>Bacillota</taxon>
        <taxon>Bacilli</taxon>
        <taxon>Lactobacillales</taxon>
        <taxon>Streptococcaceae</taxon>
        <taxon>Streptococcus</taxon>
    </lineage>
</organism>
<protein>
    <submittedName>
        <fullName evidence="1">Uncharacterized protein</fullName>
    </submittedName>
</protein>
<name>A0A0E2Q3T7_STRTR</name>
<dbReference type="Proteomes" id="UP000024559">
    <property type="component" value="Chromosome"/>
</dbReference>
<comment type="caution">
    <text evidence="1">The sequence shown here is derived from an EMBL/GenBank/DDBJ whole genome shotgun (WGS) entry which is preliminary data.</text>
</comment>
<proteinExistence type="predicted"/>
<gene>
    <name evidence="1" type="ORF">X841_03595</name>
</gene>
<dbReference type="PATRIC" id="fig|1433289.7.peg.725"/>
<sequence>MEIQYLEINQSNEPNENISDYIKDFSEAATVIDVQCNVIPVHFGKVGDDYWTDEDYGIKIVAFIKYEDNKEATPEKKQWLKKFFDKHIDKETKLFIDDPFDNWVTKGDEVYVDTLRNCLFQQASMAYTDKQIVSIYKEWLQNH</sequence>
<dbReference type="RefSeq" id="WP_084828618.1">
    <property type="nucleotide sequence ID" value="NZ_CM002372.1"/>
</dbReference>
<reference evidence="2" key="1">
    <citation type="submission" date="2013-12" db="EMBL/GenBank/DDBJ databases">
        <title>Genome sequences of Streptococcus thermophilus strains MTH17CL396 and M17PTZA496 isolated from Fontina cheese in Valle d'Aosta region (Italy).</title>
        <authorList>
            <person name="Treu L."/>
            <person name="Giacomini A."/>
            <person name="Corich V."/>
            <person name="Vendramin V."/>
            <person name="Bovo B."/>
        </authorList>
    </citation>
    <scope>NUCLEOTIDE SEQUENCE [LARGE SCALE GENOMIC DNA]</scope>
    <source>
        <strain evidence="2">M17PTZA496</strain>
    </source>
</reference>
<dbReference type="EMBL" id="AZJT01000023">
    <property type="protein sequence ID" value="ETW90624.1"/>
    <property type="molecule type" value="Genomic_DNA"/>
</dbReference>
<dbReference type="HOGENOM" id="CLU_1805149_0_0_9"/>
<dbReference type="AlphaFoldDB" id="A0A0E2Q3T7"/>
<accession>A0A0E2Q3T7</accession>